<dbReference type="RefSeq" id="WP_071161753.1">
    <property type="nucleotide sequence ID" value="NZ_JAKDOF010000080.1"/>
</dbReference>
<dbReference type="SMART" id="SM00871">
    <property type="entry name" value="AraC_E_bind"/>
    <property type="match status" value="1"/>
</dbReference>
<name>A0A3S4UXR2_9ACTN</name>
<feature type="domain" description="AraC effector-binding" evidence="1">
    <location>
        <begin position="11"/>
        <end position="164"/>
    </location>
</feature>
<reference evidence="2 3" key="1">
    <citation type="submission" date="2018-12" db="EMBL/GenBank/DDBJ databases">
        <authorList>
            <consortium name="Pathogen Informatics"/>
        </authorList>
    </citation>
    <scope>NUCLEOTIDE SEQUENCE [LARGE SCALE GENOMIC DNA]</scope>
    <source>
        <strain evidence="2 3">NCTC13652</strain>
    </source>
</reference>
<dbReference type="Gene3D" id="3.20.80.10">
    <property type="entry name" value="Regulatory factor, effector binding domain"/>
    <property type="match status" value="1"/>
</dbReference>
<dbReference type="STRING" id="1122997.GCA_000425285_02315"/>
<proteinExistence type="predicted"/>
<dbReference type="InterPro" id="IPR010499">
    <property type="entry name" value="AraC_E-bd"/>
</dbReference>
<accession>A0A3S4UXR2</accession>
<dbReference type="EMBL" id="LR134473">
    <property type="protein sequence ID" value="VEI03232.1"/>
    <property type="molecule type" value="Genomic_DNA"/>
</dbReference>
<protein>
    <submittedName>
        <fullName evidence="2">Transcriptional regulator, effector-binding domain/component</fullName>
    </submittedName>
</protein>
<organism evidence="2 3">
    <name type="scientific">Acidipropionibacterium jensenii</name>
    <dbReference type="NCBI Taxonomy" id="1749"/>
    <lineage>
        <taxon>Bacteria</taxon>
        <taxon>Bacillati</taxon>
        <taxon>Actinomycetota</taxon>
        <taxon>Actinomycetes</taxon>
        <taxon>Propionibacteriales</taxon>
        <taxon>Propionibacteriaceae</taxon>
        <taxon>Acidipropionibacterium</taxon>
    </lineage>
</organism>
<evidence type="ECO:0000313" key="3">
    <source>
        <dbReference type="Proteomes" id="UP000277858"/>
    </source>
</evidence>
<sequence>MAPPLGHRGSHRPRLRRVPGQTVLAVWRRVSIDDLDSWIDEATELMRTLAPVAAAQFVIYHDGLSTGHDGTVEVCQPIAPDSPGPADLPDGVVRRFESGRVEAYITLTKAELAYPEVDEFYQHLDDACTARGWRRTGPPRELYWADWDATAMDEPVCDVCFGIEESGIDRADLP</sequence>
<dbReference type="InterPro" id="IPR011256">
    <property type="entry name" value="Reg_factor_effector_dom_sf"/>
</dbReference>
<dbReference type="AlphaFoldDB" id="A0A3S4UXR2"/>
<evidence type="ECO:0000259" key="1">
    <source>
        <dbReference type="SMART" id="SM00871"/>
    </source>
</evidence>
<gene>
    <name evidence="2" type="ORF">NCTC13652_01432</name>
</gene>
<dbReference type="Proteomes" id="UP000277858">
    <property type="component" value="Chromosome"/>
</dbReference>
<keyword evidence="3" id="KW-1185">Reference proteome</keyword>
<evidence type="ECO:0000313" key="2">
    <source>
        <dbReference type="EMBL" id="VEI03232.1"/>
    </source>
</evidence>
<dbReference type="SUPFAM" id="SSF55136">
    <property type="entry name" value="Probable bacterial effector-binding domain"/>
    <property type="match status" value="1"/>
</dbReference>